<dbReference type="PANTHER" id="PTHR30290">
    <property type="entry name" value="PERIPLASMIC BINDING COMPONENT OF ABC TRANSPORTER"/>
    <property type="match status" value="1"/>
</dbReference>
<organism evidence="5 6">
    <name type="scientific">Kibdelosporangium aridum</name>
    <dbReference type="NCBI Taxonomy" id="2030"/>
    <lineage>
        <taxon>Bacteria</taxon>
        <taxon>Bacillati</taxon>
        <taxon>Actinomycetota</taxon>
        <taxon>Actinomycetes</taxon>
        <taxon>Pseudonocardiales</taxon>
        <taxon>Pseudonocardiaceae</taxon>
        <taxon>Kibdelosporangium</taxon>
    </lineage>
</organism>
<dbReference type="PROSITE" id="PS51257">
    <property type="entry name" value="PROKAR_LIPOPROTEIN"/>
    <property type="match status" value="1"/>
</dbReference>
<dbReference type="GO" id="GO:0015833">
    <property type="term" value="P:peptide transport"/>
    <property type="evidence" value="ECO:0007669"/>
    <property type="project" value="TreeGrafter"/>
</dbReference>
<keyword evidence="2" id="KW-0813">Transport</keyword>
<sequence>MRTVVGFVLLGALVMAGCSVPQEGPASGPPSIVIGAGQEPDNLNPILGYAPDGASKIFDGLVDRDAKLKLTPALAEKLPEASADGLTWTAKLRQGVKFSDGTPLSAQDVVFTYKSVLDPKVNSTIASRYDPLAQVEAPDDSTVVFKLKYPYSPFDQTLTLGIVPRKAFDGQDINAAPFNTAPIGTGPYTVNQWRKGDRMVLKANEGHWNKAPAIKTVTFVYITDDNARATRMASGEFDATVLPPRLAQTYRDKSGYRVVQNPSADYRGLGIPSELPFTKDPKVRVAINTGINRQAMIDTVLAGAGKPAATPISPYLAEWYDPAAKFDFDAQKAGALLDEAGWRLGPDGKRAKDGQPARLPILYPAEDSLRKDLALAVGSDLAKLGIDAPVEATKFELMLQRQKETAAVWGGGDPYDPDTAAYTLLHSRYSGQPGYVNMTLYKNSQVDTALDEARKNLDRAARKQAYGDFQKAFIADPGWAFLVFLDHTYVMRDKWTGLEEQVEPHDHGMVHAVWWNLEHWSPK</sequence>
<gene>
    <name evidence="5" type="ORF">SAMN05661093_04219</name>
</gene>
<dbReference type="InterPro" id="IPR039424">
    <property type="entry name" value="SBP_5"/>
</dbReference>
<dbReference type="Proteomes" id="UP000192674">
    <property type="component" value="Unassembled WGS sequence"/>
</dbReference>
<feature type="domain" description="Solute-binding protein family 5" evidence="4">
    <location>
        <begin position="69"/>
        <end position="430"/>
    </location>
</feature>
<dbReference type="Gene3D" id="3.10.105.10">
    <property type="entry name" value="Dipeptide-binding Protein, Domain 3"/>
    <property type="match status" value="1"/>
</dbReference>
<dbReference type="InterPro" id="IPR000914">
    <property type="entry name" value="SBP_5_dom"/>
</dbReference>
<dbReference type="Gene3D" id="3.40.190.10">
    <property type="entry name" value="Periplasmic binding protein-like II"/>
    <property type="match status" value="1"/>
</dbReference>
<dbReference type="AlphaFoldDB" id="A0A1Y5XMZ0"/>
<keyword evidence="3" id="KW-0732">Signal</keyword>
<dbReference type="CDD" id="cd08518">
    <property type="entry name" value="PBP2_NikA_DppA_OppA_like_19"/>
    <property type="match status" value="1"/>
</dbReference>
<evidence type="ECO:0000256" key="3">
    <source>
        <dbReference type="ARBA" id="ARBA00022729"/>
    </source>
</evidence>
<comment type="similarity">
    <text evidence="1">Belongs to the bacterial solute-binding protein 5 family.</text>
</comment>
<protein>
    <submittedName>
        <fullName evidence="5">Peptide/nickel transport system substrate-binding protein</fullName>
    </submittedName>
</protein>
<evidence type="ECO:0000313" key="6">
    <source>
        <dbReference type="Proteomes" id="UP000192674"/>
    </source>
</evidence>
<dbReference type="OrthoDB" id="9046151at2"/>
<keyword evidence="6" id="KW-1185">Reference proteome</keyword>
<dbReference type="RefSeq" id="WP_084428551.1">
    <property type="nucleotide sequence ID" value="NZ_FWXV01000003.1"/>
</dbReference>
<evidence type="ECO:0000259" key="4">
    <source>
        <dbReference type="Pfam" id="PF00496"/>
    </source>
</evidence>
<dbReference type="Pfam" id="PF00496">
    <property type="entry name" value="SBP_bac_5"/>
    <property type="match status" value="1"/>
</dbReference>
<dbReference type="PIRSF" id="PIRSF002741">
    <property type="entry name" value="MppA"/>
    <property type="match status" value="1"/>
</dbReference>
<name>A0A1Y5XMZ0_KIBAR</name>
<dbReference type="GO" id="GO:1904680">
    <property type="term" value="F:peptide transmembrane transporter activity"/>
    <property type="evidence" value="ECO:0007669"/>
    <property type="project" value="TreeGrafter"/>
</dbReference>
<dbReference type="SUPFAM" id="SSF53850">
    <property type="entry name" value="Periplasmic binding protein-like II"/>
    <property type="match status" value="1"/>
</dbReference>
<evidence type="ECO:0000313" key="5">
    <source>
        <dbReference type="EMBL" id="SMD07584.1"/>
    </source>
</evidence>
<dbReference type="GO" id="GO:0042597">
    <property type="term" value="C:periplasmic space"/>
    <property type="evidence" value="ECO:0007669"/>
    <property type="project" value="UniProtKB-ARBA"/>
</dbReference>
<accession>A0A1Y5XMZ0</accession>
<evidence type="ECO:0000256" key="1">
    <source>
        <dbReference type="ARBA" id="ARBA00005695"/>
    </source>
</evidence>
<evidence type="ECO:0000256" key="2">
    <source>
        <dbReference type="ARBA" id="ARBA00022448"/>
    </source>
</evidence>
<proteinExistence type="inferred from homology"/>
<reference evidence="5 6" key="1">
    <citation type="submission" date="2017-04" db="EMBL/GenBank/DDBJ databases">
        <authorList>
            <person name="Afonso C.L."/>
            <person name="Miller P.J."/>
            <person name="Scott M.A."/>
            <person name="Spackman E."/>
            <person name="Goraichik I."/>
            <person name="Dimitrov K.M."/>
            <person name="Suarez D.L."/>
            <person name="Swayne D.E."/>
        </authorList>
    </citation>
    <scope>NUCLEOTIDE SEQUENCE [LARGE SCALE GENOMIC DNA]</scope>
    <source>
        <strain evidence="5 6">DSM 43828</strain>
    </source>
</reference>
<dbReference type="EMBL" id="FWXV01000003">
    <property type="protein sequence ID" value="SMD07584.1"/>
    <property type="molecule type" value="Genomic_DNA"/>
</dbReference>
<dbReference type="PANTHER" id="PTHR30290:SF9">
    <property type="entry name" value="OLIGOPEPTIDE-BINDING PROTEIN APPA"/>
    <property type="match status" value="1"/>
</dbReference>
<dbReference type="InterPro" id="IPR030678">
    <property type="entry name" value="Peptide/Ni-bd"/>
</dbReference>
<dbReference type="Gene3D" id="3.90.76.10">
    <property type="entry name" value="Dipeptide-binding Protein, Domain 1"/>
    <property type="match status" value="1"/>
</dbReference>
<dbReference type="GO" id="GO:0043190">
    <property type="term" value="C:ATP-binding cassette (ABC) transporter complex"/>
    <property type="evidence" value="ECO:0007669"/>
    <property type="project" value="InterPro"/>
</dbReference>